<evidence type="ECO:0000313" key="2">
    <source>
        <dbReference type="EMBL" id="KAF2002977.1"/>
    </source>
</evidence>
<keyword evidence="3" id="KW-1185">Reference proteome</keyword>
<organism evidence="2 3">
    <name type="scientific">Amniculicola lignicola CBS 123094</name>
    <dbReference type="NCBI Taxonomy" id="1392246"/>
    <lineage>
        <taxon>Eukaryota</taxon>
        <taxon>Fungi</taxon>
        <taxon>Dikarya</taxon>
        <taxon>Ascomycota</taxon>
        <taxon>Pezizomycotina</taxon>
        <taxon>Dothideomycetes</taxon>
        <taxon>Pleosporomycetidae</taxon>
        <taxon>Pleosporales</taxon>
        <taxon>Amniculicolaceae</taxon>
        <taxon>Amniculicola</taxon>
    </lineage>
</organism>
<dbReference type="AlphaFoldDB" id="A0A6A5WN71"/>
<sequence length="154" mass="16939">MPTPPRLTIFHRRNTSTSSTTPPASPSKPPPDLRLRISTNSPTTAAKARHLFPPLKSPALWKPANYPRDTLKHQSNTFTTLSATRRRLRLHPTVPRHAASIRTSQCAPDTVWNDTFTDLDMDDTHHGFIDFAGYDLGCAYSCSEEESGGGGNGV</sequence>
<dbReference type="Proteomes" id="UP000799779">
    <property type="component" value="Unassembled WGS sequence"/>
</dbReference>
<reference evidence="2" key="1">
    <citation type="journal article" date="2020" name="Stud. Mycol.">
        <title>101 Dothideomycetes genomes: a test case for predicting lifestyles and emergence of pathogens.</title>
        <authorList>
            <person name="Haridas S."/>
            <person name="Albert R."/>
            <person name="Binder M."/>
            <person name="Bloem J."/>
            <person name="Labutti K."/>
            <person name="Salamov A."/>
            <person name="Andreopoulos B."/>
            <person name="Baker S."/>
            <person name="Barry K."/>
            <person name="Bills G."/>
            <person name="Bluhm B."/>
            <person name="Cannon C."/>
            <person name="Castanera R."/>
            <person name="Culley D."/>
            <person name="Daum C."/>
            <person name="Ezra D."/>
            <person name="Gonzalez J."/>
            <person name="Henrissat B."/>
            <person name="Kuo A."/>
            <person name="Liang C."/>
            <person name="Lipzen A."/>
            <person name="Lutzoni F."/>
            <person name="Magnuson J."/>
            <person name="Mondo S."/>
            <person name="Nolan M."/>
            <person name="Ohm R."/>
            <person name="Pangilinan J."/>
            <person name="Park H.-J."/>
            <person name="Ramirez L."/>
            <person name="Alfaro M."/>
            <person name="Sun H."/>
            <person name="Tritt A."/>
            <person name="Yoshinaga Y."/>
            <person name="Zwiers L.-H."/>
            <person name="Turgeon B."/>
            <person name="Goodwin S."/>
            <person name="Spatafora J."/>
            <person name="Crous P."/>
            <person name="Grigoriev I."/>
        </authorList>
    </citation>
    <scope>NUCLEOTIDE SEQUENCE</scope>
    <source>
        <strain evidence="2">CBS 123094</strain>
    </source>
</reference>
<name>A0A6A5WN71_9PLEO</name>
<evidence type="ECO:0000256" key="1">
    <source>
        <dbReference type="SAM" id="MobiDB-lite"/>
    </source>
</evidence>
<protein>
    <submittedName>
        <fullName evidence="2">Uncharacterized protein</fullName>
    </submittedName>
</protein>
<gene>
    <name evidence="2" type="ORF">P154DRAFT_561484</name>
</gene>
<dbReference type="EMBL" id="ML977574">
    <property type="protein sequence ID" value="KAF2002977.1"/>
    <property type="molecule type" value="Genomic_DNA"/>
</dbReference>
<feature type="compositionally biased region" description="Pro residues" evidence="1">
    <location>
        <begin position="23"/>
        <end position="32"/>
    </location>
</feature>
<proteinExistence type="predicted"/>
<evidence type="ECO:0000313" key="3">
    <source>
        <dbReference type="Proteomes" id="UP000799779"/>
    </source>
</evidence>
<feature type="region of interest" description="Disordered" evidence="1">
    <location>
        <begin position="1"/>
        <end position="34"/>
    </location>
</feature>
<accession>A0A6A5WN71</accession>